<feature type="domain" description="Acyl-CoA dehydrogenase/oxidase N-terminal" evidence="1">
    <location>
        <begin position="23"/>
        <end position="108"/>
    </location>
</feature>
<dbReference type="RefSeq" id="WP_193909156.1">
    <property type="nucleotide sequence ID" value="NZ_JADEXG010000042.1"/>
</dbReference>
<proteinExistence type="predicted"/>
<dbReference type="InterPro" id="IPR013786">
    <property type="entry name" value="AcylCoA_DH/ox_N"/>
</dbReference>
<dbReference type="GO" id="GO:0050660">
    <property type="term" value="F:flavin adenine dinucleotide binding"/>
    <property type="evidence" value="ECO:0007669"/>
    <property type="project" value="InterPro"/>
</dbReference>
<sequence length="127" mass="13526">MVRQRSDTCAPGPSIAAQFPALANYLEYQVGPQANALDADTHLLAEAFHGLGQLGLLAVKAPLDLGGFDCDSLDYSRFQALIGRYSGALAFLQTQHQSAAGFLRSGTNAALPWSQLSIQASLQPKHQ</sequence>
<dbReference type="Proteomes" id="UP000636505">
    <property type="component" value="Unassembled WGS sequence"/>
</dbReference>
<dbReference type="InterPro" id="IPR009100">
    <property type="entry name" value="AcylCoA_DH/oxidase_NM_dom_sf"/>
</dbReference>
<evidence type="ECO:0000313" key="2">
    <source>
        <dbReference type="EMBL" id="MBE9078873.1"/>
    </source>
</evidence>
<evidence type="ECO:0000259" key="1">
    <source>
        <dbReference type="Pfam" id="PF02771"/>
    </source>
</evidence>
<gene>
    <name evidence="2" type="ORF">IQ241_16500</name>
</gene>
<dbReference type="EMBL" id="JADEXG010000042">
    <property type="protein sequence ID" value="MBE9078873.1"/>
    <property type="molecule type" value="Genomic_DNA"/>
</dbReference>
<protein>
    <submittedName>
        <fullName evidence="2">Acyl-CoA dehydrogenase family protein</fullName>
    </submittedName>
</protein>
<dbReference type="GO" id="GO:0016627">
    <property type="term" value="F:oxidoreductase activity, acting on the CH-CH group of donors"/>
    <property type="evidence" value="ECO:0007669"/>
    <property type="project" value="InterPro"/>
</dbReference>
<dbReference type="Pfam" id="PF02771">
    <property type="entry name" value="Acyl-CoA_dh_N"/>
    <property type="match status" value="1"/>
</dbReference>
<name>A0A8J7AWY2_9CYAN</name>
<dbReference type="AlphaFoldDB" id="A0A8J7AWY2"/>
<comment type="caution">
    <text evidence="2">The sequence shown here is derived from an EMBL/GenBank/DDBJ whole genome shotgun (WGS) entry which is preliminary data.</text>
</comment>
<evidence type="ECO:0000313" key="3">
    <source>
        <dbReference type="Proteomes" id="UP000636505"/>
    </source>
</evidence>
<accession>A0A8J7AWY2</accession>
<organism evidence="2 3">
    <name type="scientific">Vasconcelosia minhoensis LEGE 07310</name>
    <dbReference type="NCBI Taxonomy" id="915328"/>
    <lineage>
        <taxon>Bacteria</taxon>
        <taxon>Bacillati</taxon>
        <taxon>Cyanobacteriota</taxon>
        <taxon>Cyanophyceae</taxon>
        <taxon>Nodosilineales</taxon>
        <taxon>Cymatolegaceae</taxon>
        <taxon>Vasconcelosia</taxon>
        <taxon>Vasconcelosia minhoensis</taxon>
    </lineage>
</organism>
<dbReference type="Gene3D" id="1.10.540.10">
    <property type="entry name" value="Acyl-CoA dehydrogenase/oxidase, N-terminal domain"/>
    <property type="match status" value="1"/>
</dbReference>
<dbReference type="InterPro" id="IPR037069">
    <property type="entry name" value="AcylCoA_DH/ox_N_sf"/>
</dbReference>
<reference evidence="2" key="1">
    <citation type="submission" date="2020-10" db="EMBL/GenBank/DDBJ databases">
        <authorList>
            <person name="Castelo-Branco R."/>
            <person name="Eusebio N."/>
            <person name="Adriana R."/>
            <person name="Vieira A."/>
            <person name="Brugerolle De Fraissinette N."/>
            <person name="Rezende De Castro R."/>
            <person name="Schneider M.P."/>
            <person name="Vasconcelos V."/>
            <person name="Leao P.N."/>
        </authorList>
    </citation>
    <scope>NUCLEOTIDE SEQUENCE</scope>
    <source>
        <strain evidence="2">LEGE 07310</strain>
    </source>
</reference>
<keyword evidence="3" id="KW-1185">Reference proteome</keyword>
<dbReference type="SUPFAM" id="SSF56645">
    <property type="entry name" value="Acyl-CoA dehydrogenase NM domain-like"/>
    <property type="match status" value="1"/>
</dbReference>